<feature type="compositionally biased region" description="Low complexity" evidence="4">
    <location>
        <begin position="1"/>
        <end position="24"/>
    </location>
</feature>
<keyword evidence="3" id="KW-0472">Membrane</keyword>
<comment type="subcellular location">
    <subcellularLocation>
        <location evidence="1">Membrane</location>
    </subcellularLocation>
</comment>
<evidence type="ECO:0000256" key="2">
    <source>
        <dbReference type="ARBA" id="ARBA00022692"/>
    </source>
</evidence>
<organism evidence="5">
    <name type="scientific">Neobodo designis</name>
    <name type="common">Flagellated protozoan</name>
    <name type="synonym">Bodo designis</name>
    <dbReference type="NCBI Taxonomy" id="312471"/>
    <lineage>
        <taxon>Eukaryota</taxon>
        <taxon>Discoba</taxon>
        <taxon>Euglenozoa</taxon>
        <taxon>Kinetoplastea</taxon>
        <taxon>Metakinetoplastina</taxon>
        <taxon>Neobodonida</taxon>
        <taxon>Neobodo</taxon>
    </lineage>
</organism>
<accession>A0A7S1MNJ4</accession>
<sequence>MSKTDAAAAAPVAQQPNGNQPAQVKPASGPSATDVAWTYSMGLSVMGATAPLIHPLNVIAAGAAKTQQTTPKAAAAVYAGLGGNPPHAMGNFWSGLTGHLSKELVRSWGRIGGVIYVEPAFKERFSPALAPHMLACVMATYEVLFANPADVWKSYRSTGLPTRPNDLFKGSLGNFGRQYMMWFVWSKSIAPINTLEKDGLGIDPNSKTGVALRSVLQSASCTIFTYPTELILRTVQVRSADYPVKPLGESLKFAAKCVTNPALAAEGAYASVVRDLVRTNGIRGLGLGMTAKFVGNTILLGGANFLPMFTAYVRGKQ</sequence>
<dbReference type="EMBL" id="HBGF01037795">
    <property type="protein sequence ID" value="CAD9136368.1"/>
    <property type="molecule type" value="Transcribed_RNA"/>
</dbReference>
<dbReference type="GO" id="GO:0016020">
    <property type="term" value="C:membrane"/>
    <property type="evidence" value="ECO:0007669"/>
    <property type="project" value="UniProtKB-SubCell"/>
</dbReference>
<evidence type="ECO:0000256" key="4">
    <source>
        <dbReference type="SAM" id="MobiDB-lite"/>
    </source>
</evidence>
<name>A0A7S1MNJ4_NEODS</name>
<dbReference type="InterPro" id="IPR023395">
    <property type="entry name" value="MCP_dom_sf"/>
</dbReference>
<dbReference type="AlphaFoldDB" id="A0A7S1MNJ4"/>
<evidence type="ECO:0008006" key="6">
    <source>
        <dbReference type="Google" id="ProtNLM"/>
    </source>
</evidence>
<proteinExistence type="predicted"/>
<evidence type="ECO:0000256" key="1">
    <source>
        <dbReference type="ARBA" id="ARBA00004370"/>
    </source>
</evidence>
<protein>
    <recommendedName>
        <fullName evidence="6">Mitochondrial carrier protein</fullName>
    </recommendedName>
</protein>
<evidence type="ECO:0000313" key="5">
    <source>
        <dbReference type="EMBL" id="CAD9136368.1"/>
    </source>
</evidence>
<keyword evidence="2" id="KW-0812">Transmembrane</keyword>
<dbReference type="SUPFAM" id="SSF103506">
    <property type="entry name" value="Mitochondrial carrier"/>
    <property type="match status" value="1"/>
</dbReference>
<feature type="region of interest" description="Disordered" evidence="4">
    <location>
        <begin position="1"/>
        <end position="29"/>
    </location>
</feature>
<evidence type="ECO:0000256" key="3">
    <source>
        <dbReference type="ARBA" id="ARBA00023136"/>
    </source>
</evidence>
<gene>
    <name evidence="5" type="ORF">NDES1114_LOCUS25262</name>
</gene>
<reference evidence="5" key="1">
    <citation type="submission" date="2021-01" db="EMBL/GenBank/DDBJ databases">
        <authorList>
            <person name="Corre E."/>
            <person name="Pelletier E."/>
            <person name="Niang G."/>
            <person name="Scheremetjew M."/>
            <person name="Finn R."/>
            <person name="Kale V."/>
            <person name="Holt S."/>
            <person name="Cochrane G."/>
            <person name="Meng A."/>
            <person name="Brown T."/>
            <person name="Cohen L."/>
        </authorList>
    </citation>
    <scope>NUCLEOTIDE SEQUENCE</scope>
    <source>
        <strain evidence="5">CCAP 1951/1</strain>
    </source>
</reference>